<dbReference type="InterPro" id="IPR002347">
    <property type="entry name" value="SDR_fam"/>
</dbReference>
<dbReference type="OrthoDB" id="37659at2759"/>
<dbReference type="HOGENOM" id="CLU_010194_1_3_1"/>
<organism evidence="4 5">
    <name type="scientific">Fonsecaea pedrosoi CBS 271.37</name>
    <dbReference type="NCBI Taxonomy" id="1442368"/>
    <lineage>
        <taxon>Eukaryota</taxon>
        <taxon>Fungi</taxon>
        <taxon>Dikarya</taxon>
        <taxon>Ascomycota</taxon>
        <taxon>Pezizomycotina</taxon>
        <taxon>Eurotiomycetes</taxon>
        <taxon>Chaetothyriomycetidae</taxon>
        <taxon>Chaetothyriales</taxon>
        <taxon>Herpotrichiellaceae</taxon>
        <taxon>Fonsecaea</taxon>
    </lineage>
</organism>
<accession>A0A0D2GKV2</accession>
<gene>
    <name evidence="4" type="ORF">Z517_05767</name>
</gene>
<evidence type="ECO:0000256" key="2">
    <source>
        <dbReference type="ARBA" id="ARBA00022857"/>
    </source>
</evidence>
<reference evidence="4 5" key="1">
    <citation type="submission" date="2015-01" db="EMBL/GenBank/DDBJ databases">
        <title>The Genome Sequence of Fonsecaea pedrosoi CBS 271.37.</title>
        <authorList>
            <consortium name="The Broad Institute Genomics Platform"/>
            <person name="Cuomo C."/>
            <person name="de Hoog S."/>
            <person name="Gorbushina A."/>
            <person name="Stielow B."/>
            <person name="Teixiera M."/>
            <person name="Abouelleil A."/>
            <person name="Chapman S.B."/>
            <person name="Priest M."/>
            <person name="Young S.K."/>
            <person name="Wortman J."/>
            <person name="Nusbaum C."/>
            <person name="Birren B."/>
        </authorList>
    </citation>
    <scope>NUCLEOTIDE SEQUENCE [LARGE SCALE GENOMIC DNA]</scope>
    <source>
        <strain evidence="4 5">CBS 271.37</strain>
    </source>
</reference>
<dbReference type="AlphaFoldDB" id="A0A0D2GKV2"/>
<evidence type="ECO:0000313" key="5">
    <source>
        <dbReference type="Proteomes" id="UP000053029"/>
    </source>
</evidence>
<dbReference type="InterPro" id="IPR036291">
    <property type="entry name" value="NAD(P)-bd_dom_sf"/>
</dbReference>
<dbReference type="EMBL" id="KN846972">
    <property type="protein sequence ID" value="KIW79155.1"/>
    <property type="molecule type" value="Genomic_DNA"/>
</dbReference>
<comment type="similarity">
    <text evidence="1">Belongs to the short-chain dehydrogenases/reductases (SDR) family.</text>
</comment>
<dbReference type="PANTHER" id="PTHR43618">
    <property type="entry name" value="7-ALPHA-HYDROXYSTEROID DEHYDROGENASE"/>
    <property type="match status" value="1"/>
</dbReference>
<dbReference type="GeneID" id="25305257"/>
<dbReference type="VEuPathDB" id="FungiDB:Z517_05767"/>
<dbReference type="RefSeq" id="XP_013282963.1">
    <property type="nucleotide sequence ID" value="XM_013427509.1"/>
</dbReference>
<evidence type="ECO:0000313" key="4">
    <source>
        <dbReference type="EMBL" id="KIW79155.1"/>
    </source>
</evidence>
<dbReference type="Pfam" id="PF00106">
    <property type="entry name" value="adh_short"/>
    <property type="match status" value="1"/>
</dbReference>
<dbReference type="Proteomes" id="UP000053029">
    <property type="component" value="Unassembled WGS sequence"/>
</dbReference>
<evidence type="ECO:0000256" key="1">
    <source>
        <dbReference type="ARBA" id="ARBA00006484"/>
    </source>
</evidence>
<dbReference type="PANTHER" id="PTHR43618:SF13">
    <property type="entry name" value="CHAIN DEHYDROGENASE, PUTATIVE (AFU_ORTHOLOGUE AFUA_1G17650)-RELATED"/>
    <property type="match status" value="1"/>
</dbReference>
<keyword evidence="3" id="KW-0560">Oxidoreductase</keyword>
<dbReference type="STRING" id="1442368.A0A0D2GKV2"/>
<dbReference type="GO" id="GO:0016491">
    <property type="term" value="F:oxidoreductase activity"/>
    <property type="evidence" value="ECO:0007669"/>
    <property type="project" value="UniProtKB-KW"/>
</dbReference>
<name>A0A0D2GKV2_9EURO</name>
<proteinExistence type="inferred from homology"/>
<protein>
    <submittedName>
        <fullName evidence="4">Uncharacterized protein</fullName>
    </submittedName>
</protein>
<evidence type="ECO:0000256" key="3">
    <source>
        <dbReference type="ARBA" id="ARBA00023002"/>
    </source>
</evidence>
<keyword evidence="2" id="KW-0521">NADP</keyword>
<dbReference type="Gene3D" id="3.40.50.720">
    <property type="entry name" value="NAD(P)-binding Rossmann-like Domain"/>
    <property type="match status" value="1"/>
</dbReference>
<dbReference type="SUPFAM" id="SSF51735">
    <property type="entry name" value="NAD(P)-binding Rossmann-fold domains"/>
    <property type="match status" value="1"/>
</dbReference>
<dbReference type="PRINTS" id="PR00081">
    <property type="entry name" value="GDHRDH"/>
</dbReference>
<dbReference type="InterPro" id="IPR052178">
    <property type="entry name" value="Sec_Metab_Biosynth_SDR"/>
</dbReference>
<keyword evidence="5" id="KW-1185">Reference proteome</keyword>
<sequence>MSTSESDFVALVTASSAGLGAAVARRLAKLGARVVINYCNSRGKADALIEELNAQYPGSPSNGDTPGTKQYGAIQADLNKRSDIQRLVDEAIQHMGRLDMVVSNHGWTTFTNFMNLDENVNEDDWDHCFSMNVKSPVFLFHAAKNHLEATCGSFTTVSSLSGIKPGGSCLEWGMKFPTTMHDAVREKNPLKMIITLEDVADHIVHLAQNRSITGTTEVIDAGYLLT</sequence>